<feature type="domain" description="Methyltransferase" evidence="1">
    <location>
        <begin position="34"/>
        <end position="151"/>
    </location>
</feature>
<evidence type="ECO:0000313" key="3">
    <source>
        <dbReference type="Proteomes" id="UP000178690"/>
    </source>
</evidence>
<dbReference type="Gene3D" id="3.40.50.150">
    <property type="entry name" value="Vaccinia Virus protein VP39"/>
    <property type="match status" value="1"/>
</dbReference>
<dbReference type="EMBL" id="MHST01000012">
    <property type="protein sequence ID" value="OHA49211.1"/>
    <property type="molecule type" value="Genomic_DNA"/>
</dbReference>
<dbReference type="STRING" id="1802363.A2682_00905"/>
<comment type="caution">
    <text evidence="2">The sequence shown here is derived from an EMBL/GenBank/DDBJ whole genome shotgun (WGS) entry which is preliminary data.</text>
</comment>
<dbReference type="InterPro" id="IPR029063">
    <property type="entry name" value="SAM-dependent_MTases_sf"/>
</dbReference>
<dbReference type="Proteomes" id="UP000178690">
    <property type="component" value="Unassembled WGS sequence"/>
</dbReference>
<dbReference type="Pfam" id="PF13847">
    <property type="entry name" value="Methyltransf_31"/>
    <property type="match status" value="1"/>
</dbReference>
<dbReference type="PANTHER" id="PTHR43464">
    <property type="entry name" value="METHYLTRANSFERASE"/>
    <property type="match status" value="1"/>
</dbReference>
<evidence type="ECO:0000259" key="1">
    <source>
        <dbReference type="Pfam" id="PF13847"/>
    </source>
</evidence>
<dbReference type="CDD" id="cd02440">
    <property type="entry name" value="AdoMet_MTases"/>
    <property type="match status" value="1"/>
</dbReference>
<dbReference type="GO" id="GO:0008168">
    <property type="term" value="F:methyltransferase activity"/>
    <property type="evidence" value="ECO:0007669"/>
    <property type="project" value="TreeGrafter"/>
</dbReference>
<sequence length="277" mass="32236">MGKNPTIRNERVYLARMARPLREKLRVARYIPQDARTVLDVGCANGAITIALAKLFSRKQFIGIDLNESFVSRAQEQARKAGVGNVRFEKIYLRDLLARSERFGAVLFVSVLHEFYAYGEGISSVLKALADAHELLRKGGEIVIRDMILHEYAKHTSFQVDAIIAKVRARRRWRRAIRDFEGAFGKLNTLYQLNHFLLKYMYEENWDRECREPYVPVTFEQYEQLFDLLGMELQLEDSYLIDFLRTKWKRDFGLTDDELEGFRSTGFLVAKKAAPRP</sequence>
<proteinExistence type="predicted"/>
<reference evidence="2 3" key="1">
    <citation type="journal article" date="2016" name="Nat. Commun.">
        <title>Thousands of microbial genomes shed light on interconnected biogeochemical processes in an aquifer system.</title>
        <authorList>
            <person name="Anantharaman K."/>
            <person name="Brown C.T."/>
            <person name="Hug L.A."/>
            <person name="Sharon I."/>
            <person name="Castelle C.J."/>
            <person name="Probst A.J."/>
            <person name="Thomas B.C."/>
            <person name="Singh A."/>
            <person name="Wilkins M.J."/>
            <person name="Karaoz U."/>
            <person name="Brodie E.L."/>
            <person name="Williams K.H."/>
            <person name="Hubbard S.S."/>
            <person name="Banfield J.F."/>
        </authorList>
    </citation>
    <scope>NUCLEOTIDE SEQUENCE [LARGE SCALE GENOMIC DNA]</scope>
    <source>
        <strain evidence="3">RIFCSPHIGHO2_01_FULL_58_15</strain>
    </source>
</reference>
<organism evidence="2 3">
    <name type="scientific">Terrybacteria sp. (strain RIFCSPHIGHO2_01_FULL_58_15)</name>
    <dbReference type="NCBI Taxonomy" id="1802363"/>
    <lineage>
        <taxon>Bacteria</taxon>
        <taxon>Candidatus Terryibacteriota</taxon>
    </lineage>
</organism>
<evidence type="ECO:0000313" key="2">
    <source>
        <dbReference type="EMBL" id="OHA49211.1"/>
    </source>
</evidence>
<dbReference type="AlphaFoldDB" id="A0A1G2PNL2"/>
<dbReference type="SUPFAM" id="SSF53335">
    <property type="entry name" value="S-adenosyl-L-methionine-dependent methyltransferases"/>
    <property type="match status" value="1"/>
</dbReference>
<dbReference type="InterPro" id="IPR025714">
    <property type="entry name" value="Methyltranfer_dom"/>
</dbReference>
<protein>
    <recommendedName>
        <fullName evidence="1">Methyltransferase domain-containing protein</fullName>
    </recommendedName>
</protein>
<gene>
    <name evidence="2" type="ORF">A2682_00905</name>
</gene>
<accession>A0A1G2PNL2</accession>
<name>A0A1G2PNL2_TERXR</name>